<sequence length="85" mass="9957">MLSKFKKMSDAKRQLDNDLHDQQLHERCQHGCRDECDHDRRPEPEHLKNEPNPNDMEFEGGITKEDQEEAFKGLTSRNAMVADHP</sequence>
<accession>A0AA36CVB9</accession>
<protein>
    <submittedName>
        <fullName evidence="2">Uncharacterized protein</fullName>
    </submittedName>
</protein>
<dbReference type="EMBL" id="CATQJA010002640">
    <property type="protein sequence ID" value="CAJ0575719.1"/>
    <property type="molecule type" value="Genomic_DNA"/>
</dbReference>
<comment type="caution">
    <text evidence="2">The sequence shown here is derived from an EMBL/GenBank/DDBJ whole genome shotgun (WGS) entry which is preliminary data.</text>
</comment>
<evidence type="ECO:0000313" key="2">
    <source>
        <dbReference type="EMBL" id="CAJ0575719.1"/>
    </source>
</evidence>
<feature type="region of interest" description="Disordered" evidence="1">
    <location>
        <begin position="1"/>
        <end position="66"/>
    </location>
</feature>
<proteinExistence type="predicted"/>
<feature type="compositionally biased region" description="Basic and acidic residues" evidence="1">
    <location>
        <begin position="7"/>
        <end position="49"/>
    </location>
</feature>
<feature type="non-terminal residue" evidence="2">
    <location>
        <position position="85"/>
    </location>
</feature>
<evidence type="ECO:0000313" key="3">
    <source>
        <dbReference type="Proteomes" id="UP001177023"/>
    </source>
</evidence>
<organism evidence="2 3">
    <name type="scientific">Mesorhabditis spiculigera</name>
    <dbReference type="NCBI Taxonomy" id="96644"/>
    <lineage>
        <taxon>Eukaryota</taxon>
        <taxon>Metazoa</taxon>
        <taxon>Ecdysozoa</taxon>
        <taxon>Nematoda</taxon>
        <taxon>Chromadorea</taxon>
        <taxon>Rhabditida</taxon>
        <taxon>Rhabditina</taxon>
        <taxon>Rhabditomorpha</taxon>
        <taxon>Rhabditoidea</taxon>
        <taxon>Rhabditidae</taxon>
        <taxon>Mesorhabditinae</taxon>
        <taxon>Mesorhabditis</taxon>
    </lineage>
</organism>
<evidence type="ECO:0000256" key="1">
    <source>
        <dbReference type="SAM" id="MobiDB-lite"/>
    </source>
</evidence>
<name>A0AA36CVB9_9BILA</name>
<gene>
    <name evidence="2" type="ORF">MSPICULIGERA_LOCUS14026</name>
</gene>
<dbReference type="AlphaFoldDB" id="A0AA36CVB9"/>
<reference evidence="2" key="1">
    <citation type="submission" date="2023-06" db="EMBL/GenBank/DDBJ databases">
        <authorList>
            <person name="Delattre M."/>
        </authorList>
    </citation>
    <scope>NUCLEOTIDE SEQUENCE</scope>
    <source>
        <strain evidence="2">AF72</strain>
    </source>
</reference>
<dbReference type="Proteomes" id="UP001177023">
    <property type="component" value="Unassembled WGS sequence"/>
</dbReference>
<keyword evidence="3" id="KW-1185">Reference proteome</keyword>